<protein>
    <submittedName>
        <fullName evidence="1">D6a1c3b8-71d0-44be-a489-1483a1fe840d</fullName>
    </submittedName>
</protein>
<evidence type="ECO:0000313" key="2">
    <source>
        <dbReference type="Proteomes" id="UP000289323"/>
    </source>
</evidence>
<dbReference type="AlphaFoldDB" id="A0A446BK74"/>
<organism evidence="1 2">
    <name type="scientific">Thermothielavioides terrestris</name>
    <dbReference type="NCBI Taxonomy" id="2587410"/>
    <lineage>
        <taxon>Eukaryota</taxon>
        <taxon>Fungi</taxon>
        <taxon>Dikarya</taxon>
        <taxon>Ascomycota</taxon>
        <taxon>Pezizomycotina</taxon>
        <taxon>Sordariomycetes</taxon>
        <taxon>Sordariomycetidae</taxon>
        <taxon>Sordariales</taxon>
        <taxon>Chaetomiaceae</taxon>
        <taxon>Thermothielavioides</taxon>
    </lineage>
</organism>
<reference evidence="1 2" key="1">
    <citation type="submission" date="2018-04" db="EMBL/GenBank/DDBJ databases">
        <authorList>
            <person name="Huttner S."/>
            <person name="Dainat J."/>
        </authorList>
    </citation>
    <scope>NUCLEOTIDE SEQUENCE [LARGE SCALE GENOMIC DNA]</scope>
</reference>
<gene>
    <name evidence="1" type="ORF">TT172_LOCUS5297</name>
</gene>
<sequence length="54" mass="5861">MRPAGVTSKNDMGDLKIAVAILSCNLRDTSMEQKIHRMRVCTTVSAAAPMPNTK</sequence>
<dbReference type="EMBL" id="OUUZ01000009">
    <property type="protein sequence ID" value="SPQ22878.1"/>
    <property type="molecule type" value="Genomic_DNA"/>
</dbReference>
<accession>A0A446BK74</accession>
<evidence type="ECO:0000313" key="1">
    <source>
        <dbReference type="EMBL" id="SPQ22878.1"/>
    </source>
</evidence>
<dbReference type="Proteomes" id="UP000289323">
    <property type="component" value="Unassembled WGS sequence"/>
</dbReference>
<proteinExistence type="predicted"/>
<name>A0A446BK74_9PEZI</name>